<dbReference type="SUPFAM" id="SSF46689">
    <property type="entry name" value="Homeodomain-like"/>
    <property type="match status" value="1"/>
</dbReference>
<comment type="caution">
    <text evidence="1">The sequence shown here is derived from an EMBL/GenBank/DDBJ whole genome shotgun (WGS) entry which is preliminary data.</text>
</comment>
<dbReference type="InterPro" id="IPR009057">
    <property type="entry name" value="Homeodomain-like_sf"/>
</dbReference>
<gene>
    <name evidence="1" type="ORF">GLP15_3362</name>
</gene>
<dbReference type="VEuPathDB" id="GiardiaDB:GLP15_3362"/>
<organism evidence="1 2">
    <name type="scientific">Giardia intestinalis (strain P15)</name>
    <name type="common">Giardia lamblia</name>
    <dbReference type="NCBI Taxonomy" id="658858"/>
    <lineage>
        <taxon>Eukaryota</taxon>
        <taxon>Metamonada</taxon>
        <taxon>Diplomonadida</taxon>
        <taxon>Hexamitidae</taxon>
        <taxon>Giardiinae</taxon>
        <taxon>Giardia</taxon>
    </lineage>
</organism>
<dbReference type="Proteomes" id="UP000008974">
    <property type="component" value="Unassembled WGS sequence"/>
</dbReference>
<dbReference type="EMBL" id="ACVC01000017">
    <property type="protein sequence ID" value="EFO65647.1"/>
    <property type="molecule type" value="Genomic_DNA"/>
</dbReference>
<evidence type="ECO:0000313" key="1">
    <source>
        <dbReference type="EMBL" id="EFO65647.1"/>
    </source>
</evidence>
<proteinExistence type="predicted"/>
<dbReference type="Gene3D" id="1.10.10.60">
    <property type="entry name" value="Homeodomain-like"/>
    <property type="match status" value="1"/>
</dbReference>
<name>E1EVV9_GIAIA</name>
<dbReference type="OMA" id="IKCKLNN"/>
<sequence length="308" mass="34524">MSACKKSGKPCCSVIKEQSTLRSKTQSKLPVKLAKNTSKKPSKTKAFSMAQSTGRKWTLQEEIRLLALFIAIGPDWSKASEYLENRQPSMIKCKLNNMLRYALVGANDRIDDVGRFTKHMATEIKSKNYTLLQYHSQHLSKLPLEKIEPFLRKELDIILPQLESQVKRGHADSCTSTNKSGQKTAYLQSLPFSIPQQLQPMPVSDYNDAPTSQSPYFSWFNNALSYPPSRPDIIMQWKPLPYDSRNLCQSSLSESSFMLFPPGLEAPPPPCPIVSSSNTHSTPISAYPSLDPPYSNEICGYSLRAPVS</sequence>
<evidence type="ECO:0000313" key="2">
    <source>
        <dbReference type="Proteomes" id="UP000008974"/>
    </source>
</evidence>
<reference evidence="1 2" key="1">
    <citation type="journal article" date="2010" name="BMC Genomics">
        <title>Genome analysis and comparative genomics of a Giardia intestinalis assemblage E isolate.</title>
        <authorList>
            <person name="Jerlstrom-Hultqvist J."/>
            <person name="Franzen O."/>
            <person name="Ankarklev J."/>
            <person name="Xu F."/>
            <person name="Nohynkova E."/>
            <person name="Andersson J.O."/>
            <person name="Svard S.G."/>
            <person name="Andersson B."/>
        </authorList>
    </citation>
    <scope>NUCLEOTIDE SEQUENCE [LARGE SCALE GENOMIC DNA]</scope>
    <source>
        <strain evidence="1 2">P15</strain>
    </source>
</reference>
<dbReference type="OrthoDB" id="10257544at2759"/>
<protein>
    <submittedName>
        <fullName evidence="1">Uncharacterized protein</fullName>
    </submittedName>
</protein>
<dbReference type="AlphaFoldDB" id="E1EVV9"/>
<accession>E1EVV9</accession>